<dbReference type="OMA" id="KMDANES"/>
<gene>
    <name evidence="2" type="primary">107364494</name>
</gene>
<protein>
    <submittedName>
        <fullName evidence="2">Uncharacterized protein</fullName>
    </submittedName>
</protein>
<feature type="compositionally biased region" description="Polar residues" evidence="1">
    <location>
        <begin position="1"/>
        <end position="10"/>
    </location>
</feature>
<dbReference type="OrthoDB" id="10407692at2759"/>
<reference evidence="3" key="1">
    <citation type="submission" date="2011-08" db="EMBL/GenBank/DDBJ databases">
        <authorList>
            <person name="Rombauts S."/>
        </authorList>
    </citation>
    <scope>NUCLEOTIDE SEQUENCE</scope>
    <source>
        <strain evidence="3">London</strain>
    </source>
</reference>
<dbReference type="EnsemblMetazoa" id="tetur12g03980.1">
    <property type="protein sequence ID" value="tetur12g03980.1"/>
    <property type="gene ID" value="tetur12g03980"/>
</dbReference>
<dbReference type="HOGENOM" id="CLU_1549610_0_0_1"/>
<proteinExistence type="predicted"/>
<evidence type="ECO:0000256" key="1">
    <source>
        <dbReference type="SAM" id="MobiDB-lite"/>
    </source>
</evidence>
<feature type="region of interest" description="Disordered" evidence="1">
    <location>
        <begin position="1"/>
        <end position="24"/>
    </location>
</feature>
<dbReference type="Proteomes" id="UP000015104">
    <property type="component" value="Unassembled WGS sequence"/>
</dbReference>
<dbReference type="KEGG" id="tut:107364494"/>
<dbReference type="AlphaFoldDB" id="T1KJ70"/>
<keyword evidence="3" id="KW-1185">Reference proteome</keyword>
<organism evidence="2 3">
    <name type="scientific">Tetranychus urticae</name>
    <name type="common">Two-spotted spider mite</name>
    <dbReference type="NCBI Taxonomy" id="32264"/>
    <lineage>
        <taxon>Eukaryota</taxon>
        <taxon>Metazoa</taxon>
        <taxon>Ecdysozoa</taxon>
        <taxon>Arthropoda</taxon>
        <taxon>Chelicerata</taxon>
        <taxon>Arachnida</taxon>
        <taxon>Acari</taxon>
        <taxon>Acariformes</taxon>
        <taxon>Trombidiformes</taxon>
        <taxon>Prostigmata</taxon>
        <taxon>Eleutherengona</taxon>
        <taxon>Raphignathae</taxon>
        <taxon>Tetranychoidea</taxon>
        <taxon>Tetranychidae</taxon>
        <taxon>Tetranychus</taxon>
    </lineage>
</organism>
<feature type="compositionally biased region" description="Basic and acidic residues" evidence="1">
    <location>
        <begin position="12"/>
        <end position="24"/>
    </location>
</feature>
<accession>T1KJ70</accession>
<dbReference type="EMBL" id="CAEY01000119">
    <property type="status" value="NOT_ANNOTATED_CDS"/>
    <property type="molecule type" value="Genomic_DNA"/>
</dbReference>
<reference evidence="2" key="2">
    <citation type="submission" date="2015-06" db="UniProtKB">
        <authorList>
            <consortium name="EnsemblMetazoa"/>
        </authorList>
    </citation>
    <scope>IDENTIFICATION</scope>
</reference>
<evidence type="ECO:0000313" key="3">
    <source>
        <dbReference type="Proteomes" id="UP000015104"/>
    </source>
</evidence>
<name>T1KJ70_TETUR</name>
<sequence>MKDSLEQSLQKMVKEKQEADERVKAAEDEARIALERVASAEDAAKSLRGRLEAMERKLAEAKETQLKTIEEIESKTSRLEIIQSQTVNLNSAIKMLEEKSESLKKAQKELMALGEKMDVNEAEKEKKFAELEAEITRTRELSIKREQEMASKLELLNQKSEKLRQLNAKQTKNE</sequence>
<evidence type="ECO:0000313" key="2">
    <source>
        <dbReference type="EnsemblMetazoa" id="tetur12g03980.1"/>
    </source>
</evidence>